<organism evidence="1 2">
    <name type="scientific">Meloidogyne enterolobii</name>
    <name type="common">Root-knot nematode worm</name>
    <name type="synonym">Meloidogyne mayaguensis</name>
    <dbReference type="NCBI Taxonomy" id="390850"/>
    <lineage>
        <taxon>Eukaryota</taxon>
        <taxon>Metazoa</taxon>
        <taxon>Ecdysozoa</taxon>
        <taxon>Nematoda</taxon>
        <taxon>Chromadorea</taxon>
        <taxon>Rhabditida</taxon>
        <taxon>Tylenchina</taxon>
        <taxon>Tylenchomorpha</taxon>
        <taxon>Tylenchoidea</taxon>
        <taxon>Meloidogynidae</taxon>
        <taxon>Meloidogyninae</taxon>
        <taxon>Meloidogyne</taxon>
    </lineage>
</organism>
<proteinExistence type="predicted"/>
<dbReference type="Proteomes" id="UP001497535">
    <property type="component" value="Unassembled WGS sequence"/>
</dbReference>
<reference evidence="1" key="1">
    <citation type="submission" date="2023-11" db="EMBL/GenBank/DDBJ databases">
        <authorList>
            <person name="Poullet M."/>
        </authorList>
    </citation>
    <scope>NUCLEOTIDE SEQUENCE</scope>
    <source>
        <strain evidence="1">E1834</strain>
    </source>
</reference>
<protein>
    <submittedName>
        <fullName evidence="1">Uncharacterized protein</fullName>
    </submittedName>
</protein>
<name>A0ACB0XWI2_MELEN</name>
<accession>A0ACB0XWI2</accession>
<dbReference type="EMBL" id="CAVMJV010000003">
    <property type="protein sequence ID" value="CAK5020748.1"/>
    <property type="molecule type" value="Genomic_DNA"/>
</dbReference>
<comment type="caution">
    <text evidence="1">The sequence shown here is derived from an EMBL/GenBank/DDBJ whole genome shotgun (WGS) entry which is preliminary data.</text>
</comment>
<keyword evidence="2" id="KW-1185">Reference proteome</keyword>
<evidence type="ECO:0000313" key="1">
    <source>
        <dbReference type="EMBL" id="CAK5020748.1"/>
    </source>
</evidence>
<gene>
    <name evidence="1" type="ORF">MENTE1834_LOCUS4529</name>
</gene>
<evidence type="ECO:0000313" key="2">
    <source>
        <dbReference type="Proteomes" id="UP001497535"/>
    </source>
</evidence>
<sequence>MKKILIIVFLTVLISLINIVLSVPTEKDENRMSEISNSDVDLKEGLHERNKRWTCNRFTGDMFCGWPRCSCGGACYGVTCTCQRCGQHRPWSINDLGGLLRFRG</sequence>